<dbReference type="InterPro" id="IPR020845">
    <property type="entry name" value="AMP-binding_CS"/>
</dbReference>
<dbReference type="InterPro" id="IPR045851">
    <property type="entry name" value="AMP-bd_C_sf"/>
</dbReference>
<dbReference type="AlphaFoldDB" id="A0A1W1WAQ8"/>
<dbReference type="InterPro" id="IPR000873">
    <property type="entry name" value="AMP-dep_synth/lig_dom"/>
</dbReference>
<dbReference type="InterPro" id="IPR025110">
    <property type="entry name" value="AMP-bd_C"/>
</dbReference>
<evidence type="ECO:0000313" key="7">
    <source>
        <dbReference type="Proteomes" id="UP000192660"/>
    </source>
</evidence>
<keyword evidence="3" id="KW-0812">Transmembrane</keyword>
<evidence type="ECO:0000259" key="5">
    <source>
        <dbReference type="Pfam" id="PF13193"/>
    </source>
</evidence>
<dbReference type="EMBL" id="FWWY01000001">
    <property type="protein sequence ID" value="SMC03398.1"/>
    <property type="molecule type" value="Genomic_DNA"/>
</dbReference>
<dbReference type="SUPFAM" id="SSF56801">
    <property type="entry name" value="Acetyl-CoA synthetase-like"/>
    <property type="match status" value="1"/>
</dbReference>
<keyword evidence="3" id="KW-0472">Membrane</keyword>
<evidence type="ECO:0000256" key="2">
    <source>
        <dbReference type="ARBA" id="ARBA00022598"/>
    </source>
</evidence>
<dbReference type="GO" id="GO:0016878">
    <property type="term" value="F:acid-thiol ligase activity"/>
    <property type="evidence" value="ECO:0007669"/>
    <property type="project" value="UniProtKB-ARBA"/>
</dbReference>
<sequence length="552" mass="61540">MMSVYDQKPWVHHYGTVPEEIDCQPVPLYDIIARWKNCDDRIAIVLEDKDVTYQALWNMVQRVAEGLRRLGVKPRDRVALILPNSLAFVQAYFATLLVGATVVALNPLYTLPELTKLLQDAEPTALIVPPEMVAKVPPTLLPLPWPVVMASANNDPKSEQEAKNVYPTASMLTQWLDLPPIEDDDVPAIDPQKDLALLQYTGGTTGWPKGAMLTHWNLLANAEQSRLWMANLLSPTQDTVLIALPLFHAYAMTVGMNLGLLIGARLVLMPRFNPEQAALWIARTKPTLFPGAPTMYVALTQYALAHDLDLTSIKGCISGSAPLPRSVQENFEKLTHGRIVEGYGLTEASPVTHCQPLWPVDYQAPGIGLPYPSTAVRIVDNMGKDVEPGEVGELIIQGPQVMQGYWRRPEETSEVLKEGWLYTGDLATMDQEGFFAIQDRKKDLIIYSGFNVYPREVEEVLYHHPAVKEACVVGVPDAYHGERVKAYIVPKAGVTPDLEDIDRFCQQNLASYKRPRSYQVVDQLPKSAIGKILRRELARQAAEDQGEIAHEQ</sequence>
<dbReference type="Gene3D" id="3.40.50.12780">
    <property type="entry name" value="N-terminal domain of ligase-like"/>
    <property type="match status" value="1"/>
</dbReference>
<name>A0A1W1WAQ8_SULTA</name>
<feature type="transmembrane region" description="Helical" evidence="3">
    <location>
        <begin position="240"/>
        <end position="262"/>
    </location>
</feature>
<protein>
    <submittedName>
        <fullName evidence="6">Long-chain acyl-CoA synthetase</fullName>
    </submittedName>
</protein>
<evidence type="ECO:0000256" key="3">
    <source>
        <dbReference type="SAM" id="Phobius"/>
    </source>
</evidence>
<dbReference type="RefSeq" id="WP_020374935.1">
    <property type="nucleotide sequence ID" value="NZ_FWWY01000001.1"/>
</dbReference>
<reference evidence="7" key="1">
    <citation type="submission" date="2017-04" db="EMBL/GenBank/DDBJ databases">
        <authorList>
            <person name="Varghese N."/>
            <person name="Submissions S."/>
        </authorList>
    </citation>
    <scope>NUCLEOTIDE SEQUENCE [LARGE SCALE GENOMIC DNA]</scope>
    <source>
        <strain evidence="7">DSM 9293</strain>
    </source>
</reference>
<gene>
    <name evidence="6" type="ORF">SAMN00768000_1065</name>
</gene>
<organism evidence="6 7">
    <name type="scientific">Sulfobacillus thermosulfidooxidans (strain DSM 9293 / VKM B-1269 / AT-1)</name>
    <dbReference type="NCBI Taxonomy" id="929705"/>
    <lineage>
        <taxon>Bacteria</taxon>
        <taxon>Bacillati</taxon>
        <taxon>Bacillota</taxon>
        <taxon>Clostridia</taxon>
        <taxon>Eubacteriales</taxon>
        <taxon>Clostridiales Family XVII. Incertae Sedis</taxon>
        <taxon>Sulfobacillus</taxon>
    </lineage>
</organism>
<dbReference type="FunFam" id="3.30.300.30:FF:000008">
    <property type="entry name" value="2,3-dihydroxybenzoate-AMP ligase"/>
    <property type="match status" value="1"/>
</dbReference>
<evidence type="ECO:0000256" key="1">
    <source>
        <dbReference type="ARBA" id="ARBA00006432"/>
    </source>
</evidence>
<keyword evidence="3" id="KW-1133">Transmembrane helix</keyword>
<feature type="domain" description="AMP-dependent synthetase/ligase" evidence="4">
    <location>
        <begin position="37"/>
        <end position="406"/>
    </location>
</feature>
<dbReference type="CDD" id="cd05936">
    <property type="entry name" value="FC-FACS_FadD_like"/>
    <property type="match status" value="1"/>
</dbReference>
<feature type="transmembrane region" description="Helical" evidence="3">
    <location>
        <begin position="78"/>
        <end position="105"/>
    </location>
</feature>
<dbReference type="STRING" id="28034.BFX07_03685"/>
<dbReference type="InterPro" id="IPR042099">
    <property type="entry name" value="ANL_N_sf"/>
</dbReference>
<evidence type="ECO:0000259" key="4">
    <source>
        <dbReference type="Pfam" id="PF00501"/>
    </source>
</evidence>
<dbReference type="Pfam" id="PF13193">
    <property type="entry name" value="AMP-binding_C"/>
    <property type="match status" value="1"/>
</dbReference>
<dbReference type="PROSITE" id="PS00455">
    <property type="entry name" value="AMP_BINDING"/>
    <property type="match status" value="1"/>
</dbReference>
<dbReference type="InterPro" id="IPR050237">
    <property type="entry name" value="ATP-dep_AMP-bd_enzyme"/>
</dbReference>
<dbReference type="PANTHER" id="PTHR43767">
    <property type="entry name" value="LONG-CHAIN-FATTY-ACID--COA LIGASE"/>
    <property type="match status" value="1"/>
</dbReference>
<dbReference type="PANTHER" id="PTHR43767:SF1">
    <property type="entry name" value="NONRIBOSOMAL PEPTIDE SYNTHASE PES1 (EUROFUNG)-RELATED"/>
    <property type="match status" value="1"/>
</dbReference>
<evidence type="ECO:0000313" key="6">
    <source>
        <dbReference type="EMBL" id="SMC03398.1"/>
    </source>
</evidence>
<feature type="domain" description="AMP-binding enzyme C-terminal" evidence="5">
    <location>
        <begin position="456"/>
        <end position="531"/>
    </location>
</feature>
<dbReference type="Proteomes" id="UP000192660">
    <property type="component" value="Unassembled WGS sequence"/>
</dbReference>
<dbReference type="Gene3D" id="3.30.300.30">
    <property type="match status" value="1"/>
</dbReference>
<keyword evidence="7" id="KW-1185">Reference proteome</keyword>
<comment type="similarity">
    <text evidence="1">Belongs to the ATP-dependent AMP-binding enzyme family.</text>
</comment>
<dbReference type="Pfam" id="PF00501">
    <property type="entry name" value="AMP-binding"/>
    <property type="match status" value="1"/>
</dbReference>
<accession>A0A1W1WAQ8</accession>
<proteinExistence type="inferred from homology"/>
<keyword evidence="2" id="KW-0436">Ligase</keyword>